<evidence type="ECO:0000313" key="2">
    <source>
        <dbReference type="Proteomes" id="UP000707451"/>
    </source>
</evidence>
<keyword evidence="2" id="KW-1185">Reference proteome</keyword>
<comment type="caution">
    <text evidence="1">The sequence shown here is derived from an EMBL/GenBank/DDBJ whole genome shotgun (WGS) entry which is preliminary data.</text>
</comment>
<name>A0A9P8BYX2_9FUNG</name>
<dbReference type="EMBL" id="JAHRHY010000001">
    <property type="protein sequence ID" value="KAG9072953.1"/>
    <property type="molecule type" value="Genomic_DNA"/>
</dbReference>
<dbReference type="AlphaFoldDB" id="A0A9P8BYX2"/>
<sequence length="190" mass="21176">MPIKLPTPSSTPSEFIIDYLTGGDLEHLDPAKRARILPKIPDYFMLGGRLRKRFSGVDIRAASKVSDLRPPQMYDDSDDDGEESEVVKEVKRRRAEGDFAAGRGVESCIVSGDDGWELGLEEARQVSSVQVSVLSRYHNIIQLLATGVNLETKPRKRRALEEVAKQYFLSEEGIATFCPKTARPQVARVT</sequence>
<gene>
    <name evidence="1" type="ORF">KI688_000734</name>
</gene>
<evidence type="ECO:0000313" key="1">
    <source>
        <dbReference type="EMBL" id="KAG9072953.1"/>
    </source>
</evidence>
<proteinExistence type="predicted"/>
<organism evidence="1 2">
    <name type="scientific">Linnemannia hyalina</name>
    <dbReference type="NCBI Taxonomy" id="64524"/>
    <lineage>
        <taxon>Eukaryota</taxon>
        <taxon>Fungi</taxon>
        <taxon>Fungi incertae sedis</taxon>
        <taxon>Mucoromycota</taxon>
        <taxon>Mortierellomycotina</taxon>
        <taxon>Mortierellomycetes</taxon>
        <taxon>Mortierellales</taxon>
        <taxon>Mortierellaceae</taxon>
        <taxon>Linnemannia</taxon>
    </lineage>
</organism>
<protein>
    <submittedName>
        <fullName evidence="1">Uncharacterized protein</fullName>
    </submittedName>
</protein>
<dbReference type="Proteomes" id="UP000707451">
    <property type="component" value="Unassembled WGS sequence"/>
</dbReference>
<accession>A0A9P8BYX2</accession>
<reference evidence="1" key="1">
    <citation type="submission" date="2021-06" db="EMBL/GenBank/DDBJ databases">
        <title>Genome Sequence of Mortierella hyaline Strain SCG-10, a Cold-Adapted, Nitrate-Reducing Fungus Isolated from Soil in Minnesota, USA.</title>
        <authorList>
            <person name="Aldossari N."/>
        </authorList>
    </citation>
    <scope>NUCLEOTIDE SEQUENCE</scope>
    <source>
        <strain evidence="1">SCG-10</strain>
    </source>
</reference>